<dbReference type="RefSeq" id="WP_015651333.1">
    <property type="nucleotide sequence ID" value="NC_020506.1"/>
</dbReference>
<dbReference type="PATRIC" id="fig|1121353.3.peg.1490"/>
<dbReference type="KEGG" id="ccn:H924_07300"/>
<reference evidence="1 2" key="1">
    <citation type="submission" date="2013-02" db="EMBL/GenBank/DDBJ databases">
        <title>The complete genome sequence of Corynebacterium callunae DSM 20147.</title>
        <authorList>
            <person name="Ruckert C."/>
            <person name="Albersmeier A."/>
            <person name="Kalinowski J."/>
        </authorList>
    </citation>
    <scope>NUCLEOTIDE SEQUENCE [LARGE SCALE GENOMIC DNA]</scope>
    <source>
        <strain evidence="1 2">DSM 20147</strain>
    </source>
</reference>
<accession>M1UUE3</accession>
<keyword evidence="2" id="KW-1185">Reference proteome</keyword>
<name>M1UUE3_9CORY</name>
<dbReference type="EMBL" id="CP004354">
    <property type="protein sequence ID" value="AGG66902.1"/>
    <property type="molecule type" value="Genomic_DNA"/>
</dbReference>
<evidence type="ECO:0000313" key="1">
    <source>
        <dbReference type="EMBL" id="AGG66902.1"/>
    </source>
</evidence>
<dbReference type="AlphaFoldDB" id="M1UUE3"/>
<proteinExistence type="predicted"/>
<evidence type="ECO:0000313" key="2">
    <source>
        <dbReference type="Proteomes" id="UP000011760"/>
    </source>
</evidence>
<gene>
    <name evidence="1" type="ORF">H924_07300</name>
</gene>
<organism evidence="1 2">
    <name type="scientific">Corynebacterium callunae DSM 20147</name>
    <dbReference type="NCBI Taxonomy" id="1121353"/>
    <lineage>
        <taxon>Bacteria</taxon>
        <taxon>Bacillati</taxon>
        <taxon>Actinomycetota</taxon>
        <taxon>Actinomycetes</taxon>
        <taxon>Mycobacteriales</taxon>
        <taxon>Corynebacteriaceae</taxon>
        <taxon>Corynebacterium</taxon>
    </lineage>
</organism>
<sequence>MSTHRDIEQKPRYLTGVIDVDGALYRIERTEVTMTAHPSGKKILAVDETKIKLIRSTKLDPS</sequence>
<protein>
    <submittedName>
        <fullName evidence="1">Uncharacterized protein</fullName>
    </submittedName>
</protein>
<dbReference type="Proteomes" id="UP000011760">
    <property type="component" value="Chromosome"/>
</dbReference>
<dbReference type="STRING" id="1121353.H924_07300"/>
<dbReference type="HOGENOM" id="CLU_2896420_0_0_11"/>